<gene>
    <name evidence="2" type="ORF">NDU88_002512</name>
</gene>
<keyword evidence="3" id="KW-1185">Reference proteome</keyword>
<reference evidence="2" key="1">
    <citation type="journal article" date="2022" name="bioRxiv">
        <title>Sequencing and chromosome-scale assembly of the giantPleurodeles waltlgenome.</title>
        <authorList>
            <person name="Brown T."/>
            <person name="Elewa A."/>
            <person name="Iarovenko S."/>
            <person name="Subramanian E."/>
            <person name="Araus A.J."/>
            <person name="Petzold A."/>
            <person name="Susuki M."/>
            <person name="Suzuki K.-i.T."/>
            <person name="Hayashi T."/>
            <person name="Toyoda A."/>
            <person name="Oliveira C."/>
            <person name="Osipova E."/>
            <person name="Leigh N.D."/>
            <person name="Simon A."/>
            <person name="Yun M.H."/>
        </authorList>
    </citation>
    <scope>NUCLEOTIDE SEQUENCE</scope>
    <source>
        <strain evidence="2">20211129_DDA</strain>
        <tissue evidence="2">Liver</tissue>
    </source>
</reference>
<dbReference type="Proteomes" id="UP001066276">
    <property type="component" value="Chromosome 5"/>
</dbReference>
<dbReference type="EMBL" id="JANPWB010000009">
    <property type="protein sequence ID" value="KAJ1149707.1"/>
    <property type="molecule type" value="Genomic_DNA"/>
</dbReference>
<protein>
    <submittedName>
        <fullName evidence="2">Uncharacterized protein</fullName>
    </submittedName>
</protein>
<sequence>MCVLSPEPGGGNAHVVSGEGGAAQRAGVLLCCDALRQLEALRPPVASRPRLPRCRWGRGEKLMQGQWRRSGSLSRSHDPNPPPSDTVAGGEGE</sequence>
<comment type="caution">
    <text evidence="2">The sequence shown here is derived from an EMBL/GenBank/DDBJ whole genome shotgun (WGS) entry which is preliminary data.</text>
</comment>
<feature type="region of interest" description="Disordered" evidence="1">
    <location>
        <begin position="57"/>
        <end position="93"/>
    </location>
</feature>
<evidence type="ECO:0000256" key="1">
    <source>
        <dbReference type="SAM" id="MobiDB-lite"/>
    </source>
</evidence>
<evidence type="ECO:0000313" key="3">
    <source>
        <dbReference type="Proteomes" id="UP001066276"/>
    </source>
</evidence>
<accession>A0AAV7RCX7</accession>
<organism evidence="2 3">
    <name type="scientific">Pleurodeles waltl</name>
    <name type="common">Iberian ribbed newt</name>
    <dbReference type="NCBI Taxonomy" id="8319"/>
    <lineage>
        <taxon>Eukaryota</taxon>
        <taxon>Metazoa</taxon>
        <taxon>Chordata</taxon>
        <taxon>Craniata</taxon>
        <taxon>Vertebrata</taxon>
        <taxon>Euteleostomi</taxon>
        <taxon>Amphibia</taxon>
        <taxon>Batrachia</taxon>
        <taxon>Caudata</taxon>
        <taxon>Salamandroidea</taxon>
        <taxon>Salamandridae</taxon>
        <taxon>Pleurodelinae</taxon>
        <taxon>Pleurodeles</taxon>
    </lineage>
</organism>
<proteinExistence type="predicted"/>
<dbReference type="AlphaFoldDB" id="A0AAV7RCX7"/>
<evidence type="ECO:0000313" key="2">
    <source>
        <dbReference type="EMBL" id="KAJ1149707.1"/>
    </source>
</evidence>
<name>A0AAV7RCX7_PLEWA</name>